<feature type="transmembrane region" description="Helical" evidence="6">
    <location>
        <begin position="181"/>
        <end position="203"/>
    </location>
</feature>
<dbReference type="InterPro" id="IPR014756">
    <property type="entry name" value="Ig_E-set"/>
</dbReference>
<evidence type="ECO:0000256" key="3">
    <source>
        <dbReference type="ARBA" id="ARBA00022729"/>
    </source>
</evidence>
<dbReference type="Proteomes" id="UP001368654">
    <property type="component" value="Unassembled WGS sequence"/>
</dbReference>
<evidence type="ECO:0000256" key="7">
    <source>
        <dbReference type="SAM" id="SignalP"/>
    </source>
</evidence>
<evidence type="ECO:0000256" key="2">
    <source>
        <dbReference type="ARBA" id="ARBA00022723"/>
    </source>
</evidence>
<evidence type="ECO:0000313" key="10">
    <source>
        <dbReference type="Proteomes" id="UP001368654"/>
    </source>
</evidence>
<keyword evidence="6" id="KW-1133">Transmembrane helix</keyword>
<feature type="domain" description="CopC" evidence="8">
    <location>
        <begin position="38"/>
        <end position="132"/>
    </location>
</feature>
<dbReference type="Gene3D" id="2.60.40.1220">
    <property type="match status" value="1"/>
</dbReference>
<sequence length="221" mass="22809">MRTSAKSVTVLSRSLLAILAAMLLAFATLMFASPAHAHDELTGSEPAADATLDVLPSEVRLTFSDAISQEEGASEIEVTDASGISLVAADPAVTDNVLIQPIEGEAIGEVTVLWKVVSSDGHPISGEYAFTVTAPIPTETAEPEPTATEEPIVEPTAATTAEPSATATAEAADADDASGTVWPWIVGGIVVLGLVGAVIYLLVSRSRQKKSLADSDPTTKR</sequence>
<dbReference type="RefSeq" id="WP_337337712.1">
    <property type="nucleotide sequence ID" value="NZ_JBBDGL010000002.1"/>
</dbReference>
<protein>
    <submittedName>
        <fullName evidence="9">Copper resistance CopC family protein</fullName>
    </submittedName>
</protein>
<keyword evidence="3 7" id="KW-0732">Signal</keyword>
<accession>A0ABU8LSM4</accession>
<evidence type="ECO:0000313" key="9">
    <source>
        <dbReference type="EMBL" id="MEJ1155264.1"/>
    </source>
</evidence>
<dbReference type="SUPFAM" id="SSF81296">
    <property type="entry name" value="E set domains"/>
    <property type="match status" value="1"/>
</dbReference>
<evidence type="ECO:0000256" key="1">
    <source>
        <dbReference type="ARBA" id="ARBA00004196"/>
    </source>
</evidence>
<dbReference type="PANTHER" id="PTHR34820">
    <property type="entry name" value="INNER MEMBRANE PROTEIN YEBZ"/>
    <property type="match status" value="1"/>
</dbReference>
<feature type="compositionally biased region" description="Low complexity" evidence="5">
    <location>
        <begin position="138"/>
        <end position="171"/>
    </location>
</feature>
<gene>
    <name evidence="9" type="ORF">WDU96_06585</name>
</gene>
<evidence type="ECO:0000256" key="5">
    <source>
        <dbReference type="SAM" id="MobiDB-lite"/>
    </source>
</evidence>
<organism evidence="9 10">
    <name type="scientific">Microbacterium marmarense</name>
    <dbReference type="NCBI Taxonomy" id="3122051"/>
    <lineage>
        <taxon>Bacteria</taxon>
        <taxon>Bacillati</taxon>
        <taxon>Actinomycetota</taxon>
        <taxon>Actinomycetes</taxon>
        <taxon>Micrococcales</taxon>
        <taxon>Microbacteriaceae</taxon>
        <taxon>Microbacterium</taxon>
    </lineage>
</organism>
<keyword evidence="4" id="KW-0186">Copper</keyword>
<comment type="subcellular location">
    <subcellularLocation>
        <location evidence="1">Cell envelope</location>
    </subcellularLocation>
</comment>
<dbReference type="InterPro" id="IPR014755">
    <property type="entry name" value="Cu-Rt/internalin_Ig-like"/>
</dbReference>
<evidence type="ECO:0000256" key="4">
    <source>
        <dbReference type="ARBA" id="ARBA00023008"/>
    </source>
</evidence>
<dbReference type="InterPro" id="IPR007348">
    <property type="entry name" value="CopC_dom"/>
</dbReference>
<feature type="chain" id="PRO_5046276608" evidence="7">
    <location>
        <begin position="38"/>
        <end position="221"/>
    </location>
</feature>
<feature type="signal peptide" evidence="7">
    <location>
        <begin position="1"/>
        <end position="37"/>
    </location>
</feature>
<reference evidence="9 10" key="1">
    <citation type="submission" date="2024-02" db="EMBL/GenBank/DDBJ databases">
        <authorList>
            <person name="Saticioglu I.B."/>
        </authorList>
    </citation>
    <scope>NUCLEOTIDE SEQUENCE [LARGE SCALE GENOMIC DNA]</scope>
    <source>
        <strain evidence="9 10">Mu-86</strain>
    </source>
</reference>
<keyword evidence="2" id="KW-0479">Metal-binding</keyword>
<keyword evidence="10" id="KW-1185">Reference proteome</keyword>
<dbReference type="InterPro" id="IPR032694">
    <property type="entry name" value="CopC/D"/>
</dbReference>
<comment type="caution">
    <text evidence="9">The sequence shown here is derived from an EMBL/GenBank/DDBJ whole genome shotgun (WGS) entry which is preliminary data.</text>
</comment>
<evidence type="ECO:0000256" key="6">
    <source>
        <dbReference type="SAM" id="Phobius"/>
    </source>
</evidence>
<dbReference type="EMBL" id="JBBDGL010000002">
    <property type="protein sequence ID" value="MEJ1155264.1"/>
    <property type="molecule type" value="Genomic_DNA"/>
</dbReference>
<evidence type="ECO:0000259" key="8">
    <source>
        <dbReference type="Pfam" id="PF04234"/>
    </source>
</evidence>
<keyword evidence="6" id="KW-0472">Membrane</keyword>
<dbReference type="Pfam" id="PF04234">
    <property type="entry name" value="CopC"/>
    <property type="match status" value="1"/>
</dbReference>
<name>A0ABU8LSM4_9MICO</name>
<feature type="region of interest" description="Disordered" evidence="5">
    <location>
        <begin position="138"/>
        <end position="173"/>
    </location>
</feature>
<proteinExistence type="predicted"/>
<keyword evidence="6" id="KW-0812">Transmembrane</keyword>
<dbReference type="PANTHER" id="PTHR34820:SF4">
    <property type="entry name" value="INNER MEMBRANE PROTEIN YEBZ"/>
    <property type="match status" value="1"/>
</dbReference>